<gene>
    <name evidence="2" type="ORF">CA85_32620</name>
</gene>
<dbReference type="SUPFAM" id="SSF103025">
    <property type="entry name" value="Folate-binding domain"/>
    <property type="match status" value="1"/>
</dbReference>
<dbReference type="InterPro" id="IPR045179">
    <property type="entry name" value="YgfZ/GcvT"/>
</dbReference>
<accession>A0A5C5XR30</accession>
<dbReference type="InterPro" id="IPR017703">
    <property type="entry name" value="YgfZ/GCV_T_CS"/>
</dbReference>
<keyword evidence="1" id="KW-0809">Transit peptide</keyword>
<name>A0A5C5XR30_9BACT</name>
<sequence>MSADVDTSIFLLRLPTVSVLDLVGKDAAAILHNLTTNEVKSLSVDGPGVESFITNVKGKCIGHGMIFRTDRGYRLIGAAGQSDAIATQMDRYTIREDAEPDVIDDQVHPYLLVGPLPDEPRTFRELSDGGDACVPSYGVPWIDTPQGRRGRLILADPTSQWSPDQIALAALAGHDVAAADSLQCLEGDHARDAFHALRVTAGYPWYGTDFNDSHLPQEVNREPETISFTKGCYLGQETIARLDALGQVQKKLVLWSIADFTGGPLPAVDTKLFAGGEKPVGRLTSIAREVSADGLSRDGLKADGSSTDSAEQRVAAIGFARRSHFEVGGEATGTLDNKSFLAKVERA</sequence>
<reference evidence="2 3" key="1">
    <citation type="submission" date="2019-02" db="EMBL/GenBank/DDBJ databases">
        <title>Deep-cultivation of Planctomycetes and their phenomic and genomic characterization uncovers novel biology.</title>
        <authorList>
            <person name="Wiegand S."/>
            <person name="Jogler M."/>
            <person name="Boedeker C."/>
            <person name="Pinto D."/>
            <person name="Vollmers J."/>
            <person name="Rivas-Marin E."/>
            <person name="Kohn T."/>
            <person name="Peeters S.H."/>
            <person name="Heuer A."/>
            <person name="Rast P."/>
            <person name="Oberbeckmann S."/>
            <person name="Bunk B."/>
            <person name="Jeske O."/>
            <person name="Meyerdierks A."/>
            <person name="Storesund J.E."/>
            <person name="Kallscheuer N."/>
            <person name="Luecker S."/>
            <person name="Lage O.M."/>
            <person name="Pohl T."/>
            <person name="Merkel B.J."/>
            <person name="Hornburger P."/>
            <person name="Mueller R.-W."/>
            <person name="Bruemmer F."/>
            <person name="Labrenz M."/>
            <person name="Spormann A.M."/>
            <person name="Op Den Camp H."/>
            <person name="Overmann J."/>
            <person name="Amann R."/>
            <person name="Jetten M.S.M."/>
            <person name="Mascher T."/>
            <person name="Medema M.H."/>
            <person name="Devos D.P."/>
            <person name="Kaster A.-K."/>
            <person name="Ovreas L."/>
            <person name="Rohde M."/>
            <person name="Galperin M.Y."/>
            <person name="Jogler C."/>
        </authorList>
    </citation>
    <scope>NUCLEOTIDE SEQUENCE [LARGE SCALE GENOMIC DNA]</scope>
    <source>
        <strain evidence="2 3">CA85</strain>
    </source>
</reference>
<dbReference type="InterPro" id="IPR027266">
    <property type="entry name" value="TrmE/GcvT-like"/>
</dbReference>
<dbReference type="AlphaFoldDB" id="A0A5C5XR30"/>
<evidence type="ECO:0000313" key="2">
    <source>
        <dbReference type="EMBL" id="TWT65350.1"/>
    </source>
</evidence>
<evidence type="ECO:0000313" key="3">
    <source>
        <dbReference type="Proteomes" id="UP000318053"/>
    </source>
</evidence>
<dbReference type="PANTHER" id="PTHR22602:SF0">
    <property type="entry name" value="TRANSFERASE CAF17, MITOCHONDRIAL-RELATED"/>
    <property type="match status" value="1"/>
</dbReference>
<keyword evidence="3" id="KW-1185">Reference proteome</keyword>
<proteinExistence type="predicted"/>
<dbReference type="Proteomes" id="UP000318053">
    <property type="component" value="Unassembled WGS sequence"/>
</dbReference>
<evidence type="ECO:0000256" key="1">
    <source>
        <dbReference type="ARBA" id="ARBA00022946"/>
    </source>
</evidence>
<dbReference type="Gene3D" id="3.30.1360.120">
    <property type="entry name" value="Probable tRNA modification gtpase trme, domain 1"/>
    <property type="match status" value="1"/>
</dbReference>
<dbReference type="GO" id="GO:0016226">
    <property type="term" value="P:iron-sulfur cluster assembly"/>
    <property type="evidence" value="ECO:0007669"/>
    <property type="project" value="TreeGrafter"/>
</dbReference>
<comment type="caution">
    <text evidence="2">The sequence shown here is derived from an EMBL/GenBank/DDBJ whole genome shotgun (WGS) entry which is preliminary data.</text>
</comment>
<dbReference type="PANTHER" id="PTHR22602">
    <property type="entry name" value="TRANSFERASE CAF17, MITOCHONDRIAL-RELATED"/>
    <property type="match status" value="1"/>
</dbReference>
<dbReference type="NCBIfam" id="TIGR03317">
    <property type="entry name" value="ygfZ_signature"/>
    <property type="match status" value="1"/>
</dbReference>
<dbReference type="EMBL" id="SJPK01000007">
    <property type="protein sequence ID" value="TWT65350.1"/>
    <property type="molecule type" value="Genomic_DNA"/>
</dbReference>
<protein>
    <submittedName>
        <fullName evidence="2">Putative global regulator</fullName>
    </submittedName>
</protein>
<organism evidence="2 3">
    <name type="scientific">Allorhodopirellula solitaria</name>
    <dbReference type="NCBI Taxonomy" id="2527987"/>
    <lineage>
        <taxon>Bacteria</taxon>
        <taxon>Pseudomonadati</taxon>
        <taxon>Planctomycetota</taxon>
        <taxon>Planctomycetia</taxon>
        <taxon>Pirellulales</taxon>
        <taxon>Pirellulaceae</taxon>
        <taxon>Allorhodopirellula</taxon>
    </lineage>
</organism>